<evidence type="ECO:0000256" key="1">
    <source>
        <dbReference type="SAM" id="Phobius"/>
    </source>
</evidence>
<keyword evidence="1" id="KW-0472">Membrane</keyword>
<name>A0A3E2NJU2_9SPHI</name>
<feature type="transmembrane region" description="Helical" evidence="1">
    <location>
        <begin position="232"/>
        <end position="265"/>
    </location>
</feature>
<feature type="transmembrane region" description="Helical" evidence="1">
    <location>
        <begin position="189"/>
        <end position="212"/>
    </location>
</feature>
<reference evidence="2 3" key="1">
    <citation type="submission" date="2018-08" db="EMBL/GenBank/DDBJ databases">
        <title>Mucilaginibacter terrae sp. nov., isolated from manganese diggings.</title>
        <authorList>
            <person name="Huang Y."/>
            <person name="Zhou Z."/>
        </authorList>
    </citation>
    <scope>NUCLEOTIDE SEQUENCE [LARGE SCALE GENOMIC DNA]</scope>
    <source>
        <strain evidence="2 3">ZH6</strain>
    </source>
</reference>
<accession>A0A3E2NJU2</accession>
<feature type="transmembrane region" description="Helical" evidence="1">
    <location>
        <begin position="35"/>
        <end position="55"/>
    </location>
</feature>
<protein>
    <recommendedName>
        <fullName evidence="4">Glycerophosphoryl diester phosphodiesterase membrane domain-containing protein</fullName>
    </recommendedName>
</protein>
<feature type="transmembrane region" description="Helical" evidence="1">
    <location>
        <begin position="154"/>
        <end position="177"/>
    </location>
</feature>
<gene>
    <name evidence="2" type="ORF">DYU05_19640</name>
</gene>
<dbReference type="RefSeq" id="WP_117384867.1">
    <property type="nucleotide sequence ID" value="NZ_QWDE01000006.1"/>
</dbReference>
<dbReference type="EMBL" id="QWDE01000006">
    <property type="protein sequence ID" value="RFZ81200.1"/>
    <property type="molecule type" value="Genomic_DNA"/>
</dbReference>
<feature type="transmembrane region" description="Helical" evidence="1">
    <location>
        <begin position="82"/>
        <end position="106"/>
    </location>
</feature>
<dbReference type="AlphaFoldDB" id="A0A3E2NJU2"/>
<evidence type="ECO:0000313" key="2">
    <source>
        <dbReference type="EMBL" id="RFZ81200.1"/>
    </source>
</evidence>
<evidence type="ECO:0000313" key="3">
    <source>
        <dbReference type="Proteomes" id="UP000260823"/>
    </source>
</evidence>
<keyword evidence="1" id="KW-1133">Transmembrane helix</keyword>
<keyword evidence="1" id="KW-0812">Transmembrane</keyword>
<dbReference type="Proteomes" id="UP000260823">
    <property type="component" value="Unassembled WGS sequence"/>
</dbReference>
<organism evidence="2 3">
    <name type="scientific">Mucilaginibacter terrenus</name>
    <dbReference type="NCBI Taxonomy" id="2482727"/>
    <lineage>
        <taxon>Bacteria</taxon>
        <taxon>Pseudomonadati</taxon>
        <taxon>Bacteroidota</taxon>
        <taxon>Sphingobacteriia</taxon>
        <taxon>Sphingobacteriales</taxon>
        <taxon>Sphingobacteriaceae</taxon>
        <taxon>Mucilaginibacter</taxon>
    </lineage>
</organism>
<comment type="caution">
    <text evidence="2">The sequence shown here is derived from an EMBL/GenBank/DDBJ whole genome shotgun (WGS) entry which is preliminary data.</text>
</comment>
<sequence>MEPQIELAKTRDFGEVIGDTFMFIKQNFKELLKNYFIFCGIFMVFGCVAFAMSQVRMMKIMNEVNIEGPRTFSSISGIWGSYTTMIVVGISGYCAGITTILCYLAIYKQKGNLKPTSEEIWNFFKYYYLRVLLASIVMVLLLSFAYALCLIPGVWLFPIFGLIYPIMIMENTGFGFAFSRSFQLIKDNWWITAGSLFVIWLIAYIMSMVFTIPASAANLASAFITPGKMQNLSLGSIIFSAIMQQLAQLMFIIPTIGICLLYYNLVETKEGSSLMDRISKFGEHNPQTGFPNEEY</sequence>
<keyword evidence="3" id="KW-1185">Reference proteome</keyword>
<feature type="transmembrane region" description="Helical" evidence="1">
    <location>
        <begin position="127"/>
        <end position="148"/>
    </location>
</feature>
<evidence type="ECO:0008006" key="4">
    <source>
        <dbReference type="Google" id="ProtNLM"/>
    </source>
</evidence>
<dbReference type="OrthoDB" id="1049480at2"/>
<proteinExistence type="predicted"/>